<evidence type="ECO:0008006" key="2">
    <source>
        <dbReference type="Google" id="ProtNLM"/>
    </source>
</evidence>
<dbReference type="AlphaFoldDB" id="A0A382C398"/>
<accession>A0A382C398</accession>
<evidence type="ECO:0000313" key="1">
    <source>
        <dbReference type="EMBL" id="SVB20319.1"/>
    </source>
</evidence>
<sequence>MKDRYVVLRDFLPQEIIDMAMDMWRADEYTGAYTHQENKDITYKNPSESIGKSQGGYCTPWGIALHGYIHNKLKDYIDMDLRETYSYTRKYERGAYLGSHTDRPSCEISATLCLEYQTDDNTPWKIWVRNDKNYAGIDAETVKNESQDIPQRLRKDNNCTSVSLETGDILLYQGPNIPHWRDYLLGETSYHLFVHFFNGDSRMEEIEGFYSGHNHDIRTGHSSMALDLDGRTNRWESGGDENKEETEKKKLFKNFNEMYYKSNYGKWVNNYDQFELVKPRR</sequence>
<protein>
    <recommendedName>
        <fullName evidence="2">Fe2OG dioxygenase domain-containing protein</fullName>
    </recommendedName>
</protein>
<proteinExistence type="predicted"/>
<name>A0A382C398_9ZZZZ</name>
<reference evidence="1" key="1">
    <citation type="submission" date="2018-05" db="EMBL/GenBank/DDBJ databases">
        <authorList>
            <person name="Lanie J.A."/>
            <person name="Ng W.-L."/>
            <person name="Kazmierczak K.M."/>
            <person name="Andrzejewski T.M."/>
            <person name="Davidsen T.M."/>
            <person name="Wayne K.J."/>
            <person name="Tettelin H."/>
            <person name="Glass J.I."/>
            <person name="Rusch D."/>
            <person name="Podicherti R."/>
            <person name="Tsui H.-C.T."/>
            <person name="Winkler M.E."/>
        </authorList>
    </citation>
    <scope>NUCLEOTIDE SEQUENCE</scope>
</reference>
<dbReference type="EMBL" id="UINC01032520">
    <property type="protein sequence ID" value="SVB20319.1"/>
    <property type="molecule type" value="Genomic_DNA"/>
</dbReference>
<gene>
    <name evidence="1" type="ORF">METZ01_LOCUS173173</name>
</gene>
<organism evidence="1">
    <name type="scientific">marine metagenome</name>
    <dbReference type="NCBI Taxonomy" id="408172"/>
    <lineage>
        <taxon>unclassified sequences</taxon>
        <taxon>metagenomes</taxon>
        <taxon>ecological metagenomes</taxon>
    </lineage>
</organism>